<gene>
    <name evidence="3" type="ORF">BCR44DRAFT_1449522</name>
</gene>
<feature type="transmembrane region" description="Helical" evidence="2">
    <location>
        <begin position="226"/>
        <end position="250"/>
    </location>
</feature>
<feature type="transmembrane region" description="Helical" evidence="2">
    <location>
        <begin position="99"/>
        <end position="122"/>
    </location>
</feature>
<evidence type="ECO:0000256" key="2">
    <source>
        <dbReference type="SAM" id="Phobius"/>
    </source>
</evidence>
<feature type="transmembrane region" description="Helical" evidence="2">
    <location>
        <begin position="256"/>
        <end position="275"/>
    </location>
</feature>
<evidence type="ECO:0000256" key="1">
    <source>
        <dbReference type="SAM" id="MobiDB-lite"/>
    </source>
</evidence>
<accession>A0A1Y2H691</accession>
<feature type="transmembrane region" description="Helical" evidence="2">
    <location>
        <begin position="645"/>
        <end position="667"/>
    </location>
</feature>
<dbReference type="InterPro" id="IPR019049">
    <property type="entry name" value="Nucleoporin_prot_Ndc1/Nup"/>
</dbReference>
<evidence type="ECO:0000313" key="4">
    <source>
        <dbReference type="Proteomes" id="UP000193411"/>
    </source>
</evidence>
<evidence type="ECO:0000313" key="3">
    <source>
        <dbReference type="EMBL" id="ORZ29534.1"/>
    </source>
</evidence>
<keyword evidence="2" id="KW-0472">Membrane</keyword>
<dbReference type="Pfam" id="PF09531">
    <property type="entry name" value="Ndc1_Nup"/>
    <property type="match status" value="1"/>
</dbReference>
<name>A0A1Y2H691_9FUNG</name>
<dbReference type="EMBL" id="MCFL01000161">
    <property type="protein sequence ID" value="ORZ29534.1"/>
    <property type="molecule type" value="Genomic_DNA"/>
</dbReference>
<organism evidence="3 4">
    <name type="scientific">Catenaria anguillulae PL171</name>
    <dbReference type="NCBI Taxonomy" id="765915"/>
    <lineage>
        <taxon>Eukaryota</taxon>
        <taxon>Fungi</taxon>
        <taxon>Fungi incertae sedis</taxon>
        <taxon>Blastocladiomycota</taxon>
        <taxon>Blastocladiomycetes</taxon>
        <taxon>Blastocladiales</taxon>
        <taxon>Catenariaceae</taxon>
        <taxon>Catenaria</taxon>
    </lineage>
</organism>
<feature type="transmembrane region" description="Helical" evidence="2">
    <location>
        <begin position="64"/>
        <end position="87"/>
    </location>
</feature>
<feature type="region of interest" description="Disordered" evidence="1">
    <location>
        <begin position="24"/>
        <end position="46"/>
    </location>
</feature>
<comment type="caution">
    <text evidence="3">The sequence shown here is derived from an EMBL/GenBank/DDBJ whole genome shotgun (WGS) entry which is preliminary data.</text>
</comment>
<protein>
    <recommendedName>
        <fullName evidence="5">Nucleoporin protein Ndc1-Nup</fullName>
    </recommendedName>
</protein>
<sequence>MPPATTATTLSPTMSLRGPSLLAMPTSHASSSSSLQAPTSATTTTPAPAAMHIPSFNIQLGYRLLRFVAAFVISTFAVSFALVYAFAMLGESTFSLPLCFLRTTMLFSGIFAVTAAHASSYAEKQPLPPPRLSWVFVASPGHRALATCAAFSYCAIIIPIALNLVQKSSIALIIRISLAAALFRYLSTALRPYTTVPPFADFAQWRATLFLGDPYRTQSLVSALSYIAFLSAFSTGSTYLVAWAVFRIFWLPPAPVTHLLIVFLTVFGTGILAALTSKFADYAIVWTKPISHSNLELIQAAGPDKGAITRHHALWELATSVTANPIRREQVYNDQPNAKSWTALQAPLVSCLTTFAGQVAMFDLPLRKQQEPKTGHQPTLLRQGDAPLGIPTAFDSTRSTSSFSGSVGSASDLFFRGGRNNAHVVSQPSPTVPIPLHLHGRRIKRCPLQRPLRGQALLDPSLQPANPRRHPPFSNVIGQSFGFGLHRLRQTRAATQLEQAMASLKSICNDMLLAFRLAALTVHFQLAAWCAMAISRLVVHSYVQDPFGLVFPDLHTIVPALLRVLRAIQDVQRATPQWNWKRFEQDFVVRGRVKDWRAISANILSVKVGWNMDEVDATFPFSLNRDTARQALPRANEWAFPEMVAAVRLVFVYEVCAASLAAMFVRYERYIHDLLHRVMSV</sequence>
<keyword evidence="4" id="KW-1185">Reference proteome</keyword>
<proteinExistence type="predicted"/>
<dbReference type="OrthoDB" id="5571503at2759"/>
<evidence type="ECO:0008006" key="5">
    <source>
        <dbReference type="Google" id="ProtNLM"/>
    </source>
</evidence>
<dbReference type="Proteomes" id="UP000193411">
    <property type="component" value="Unassembled WGS sequence"/>
</dbReference>
<dbReference type="AlphaFoldDB" id="A0A1Y2H691"/>
<feature type="transmembrane region" description="Helical" evidence="2">
    <location>
        <begin position="142"/>
        <end position="165"/>
    </location>
</feature>
<keyword evidence="2" id="KW-0812">Transmembrane</keyword>
<reference evidence="3 4" key="1">
    <citation type="submission" date="2016-07" db="EMBL/GenBank/DDBJ databases">
        <title>Pervasive Adenine N6-methylation of Active Genes in Fungi.</title>
        <authorList>
            <consortium name="DOE Joint Genome Institute"/>
            <person name="Mondo S.J."/>
            <person name="Dannebaum R.O."/>
            <person name="Kuo R.C."/>
            <person name="Labutti K."/>
            <person name="Haridas S."/>
            <person name="Kuo A."/>
            <person name="Salamov A."/>
            <person name="Ahrendt S.R."/>
            <person name="Lipzen A."/>
            <person name="Sullivan W."/>
            <person name="Andreopoulos W.B."/>
            <person name="Clum A."/>
            <person name="Lindquist E."/>
            <person name="Daum C."/>
            <person name="Ramamoorthy G.K."/>
            <person name="Gryganskyi A."/>
            <person name="Culley D."/>
            <person name="Magnuson J.K."/>
            <person name="James T.Y."/>
            <person name="O'Malley M.A."/>
            <person name="Stajich J.E."/>
            <person name="Spatafora J.W."/>
            <person name="Visel A."/>
            <person name="Grigoriev I.V."/>
        </authorList>
    </citation>
    <scope>NUCLEOTIDE SEQUENCE [LARGE SCALE GENOMIC DNA]</scope>
    <source>
        <strain evidence="3 4">PL171</strain>
    </source>
</reference>
<keyword evidence="2" id="KW-1133">Transmembrane helix</keyword>